<dbReference type="NCBIfam" id="TIGR00229">
    <property type="entry name" value="sensory_box"/>
    <property type="match status" value="4"/>
</dbReference>
<keyword evidence="14" id="KW-0157">Chromophore</keyword>
<dbReference type="PANTHER" id="PTHR41523">
    <property type="entry name" value="TWO-COMPONENT SYSTEM SENSOR PROTEIN"/>
    <property type="match status" value="1"/>
</dbReference>
<keyword evidence="9" id="KW-0808">Transferase</keyword>
<evidence type="ECO:0000256" key="16">
    <source>
        <dbReference type="ARBA" id="ARBA00023170"/>
    </source>
</evidence>
<evidence type="ECO:0000256" key="4">
    <source>
        <dbReference type="ARBA" id="ARBA00022543"/>
    </source>
</evidence>
<dbReference type="InterPro" id="IPR000700">
    <property type="entry name" value="PAS-assoc_C"/>
</dbReference>
<dbReference type="EC" id="2.7.13.3" evidence="2"/>
<dbReference type="InterPro" id="IPR013655">
    <property type="entry name" value="PAS_fold_3"/>
</dbReference>
<keyword evidence="7" id="KW-0285">Flavoprotein</keyword>
<feature type="domain" description="PAS" evidence="17">
    <location>
        <begin position="394"/>
        <end position="465"/>
    </location>
</feature>
<feature type="domain" description="PAC" evidence="18">
    <location>
        <begin position="216"/>
        <end position="266"/>
    </location>
</feature>
<keyword evidence="11" id="KW-0547">Nucleotide-binding</keyword>
<keyword evidence="13" id="KW-0067">ATP-binding</keyword>
<evidence type="ECO:0000313" key="19">
    <source>
        <dbReference type="EMBL" id="MBB3017953.1"/>
    </source>
</evidence>
<evidence type="ECO:0000256" key="9">
    <source>
        <dbReference type="ARBA" id="ARBA00022679"/>
    </source>
</evidence>
<dbReference type="RefSeq" id="WP_183447657.1">
    <property type="nucleotide sequence ID" value="NZ_JACHWB010000001.1"/>
</dbReference>
<dbReference type="GO" id="GO:0005524">
    <property type="term" value="F:ATP binding"/>
    <property type="evidence" value="ECO:0007669"/>
    <property type="project" value="UniProtKB-KW"/>
</dbReference>
<name>A0A7W4VIQ8_9HYPH</name>
<proteinExistence type="predicted"/>
<evidence type="ECO:0000256" key="5">
    <source>
        <dbReference type="ARBA" id="ARBA00022553"/>
    </source>
</evidence>
<dbReference type="Proteomes" id="UP000532010">
    <property type="component" value="Unassembled WGS sequence"/>
</dbReference>
<dbReference type="AlphaFoldDB" id="A0A7W4VIQ8"/>
<evidence type="ECO:0000256" key="13">
    <source>
        <dbReference type="ARBA" id="ARBA00022840"/>
    </source>
</evidence>
<evidence type="ECO:0000259" key="17">
    <source>
        <dbReference type="PROSITE" id="PS50112"/>
    </source>
</evidence>
<dbReference type="InterPro" id="IPR035965">
    <property type="entry name" value="PAS-like_dom_sf"/>
</dbReference>
<keyword evidence="12" id="KW-0418">Kinase</keyword>
<evidence type="ECO:0000256" key="11">
    <source>
        <dbReference type="ARBA" id="ARBA00022741"/>
    </source>
</evidence>
<comment type="catalytic activity">
    <reaction evidence="1">
        <text>ATP + protein L-histidine = ADP + protein N-phospho-L-histidine.</text>
        <dbReference type="EC" id="2.7.13.3"/>
    </reaction>
</comment>
<sequence>MHGQPDPFMHSPGDAPTDRLRLFFQQAPGIIAIVSGPDHVFEFANTAYLDLVGRREVVGQRVRDVLPELDEQGTVALLDNVYATGEPCIGRRMPVAFRRHANASAETRYMDFVYQPVLDEQGRVTGIFAQGFDVTRQVETETAFSESEARYRLFSEETREGVVIHNGEVILDCNPAYARIFGYADVAEVIGLPSAACVTPRSAALLQEKRALNSEEPYEIEAIRKDGSVFPAEFVGRVATWKGEKVRIGLARDLTERKRREAALRVSEAHFAAIFDQSAAGFAESDLTGRFLRVNDRFCDITGYSREELVNMRRMQDITHPDDLPGNLVLFQKAVEAGEPFEIEKRYIRPDGSEIWVSNTVTLIHDEAGRPQSIASVSLDLTARREAEAALRQSESRLRLALDAGRMAVWESDTRTNSVTISPELNRLLGFSDDETPSIEEIRARYAPGSQDRLRAAAVAAIGRGERYAEEELEVIWLDGSRHWLLLRADLEVTPGEGGAVFVKATGVAFDITERKLWEERQRLLINELNHRVKNTLATVQSLAAQSFRETGAAGGPNFTAFQERLFALARAHDVLTRDNWEGAELREIIGEVIEPYCRRSSGRCDIDGPRVRLTPSMALALSMAVHELATNAAKYGALSAAEGQVSISWSVMPGNPRQLILCWQERGGPAVAFPQRKGFGTRLIERSLAQELAGEVSLAYVPTGVVCTIKAPLPESMA</sequence>
<dbReference type="SMART" id="SM00086">
    <property type="entry name" value="PAC"/>
    <property type="match status" value="4"/>
</dbReference>
<dbReference type="SMART" id="SM00911">
    <property type="entry name" value="HWE_HK"/>
    <property type="match status" value="1"/>
</dbReference>
<keyword evidence="4" id="KW-0600">Photoreceptor protein</keyword>
<evidence type="ECO:0000256" key="15">
    <source>
        <dbReference type="ARBA" id="ARBA00023026"/>
    </source>
</evidence>
<dbReference type="PANTHER" id="PTHR41523:SF7">
    <property type="entry name" value="HISTIDINE KINASE"/>
    <property type="match status" value="1"/>
</dbReference>
<dbReference type="Gene3D" id="3.30.450.20">
    <property type="entry name" value="PAS domain"/>
    <property type="match status" value="4"/>
</dbReference>
<keyword evidence="10" id="KW-0677">Repeat</keyword>
<feature type="domain" description="PAC" evidence="18">
    <location>
        <begin position="91"/>
        <end position="146"/>
    </location>
</feature>
<keyword evidence="5" id="KW-0597">Phosphoprotein</keyword>
<dbReference type="SMART" id="SM00091">
    <property type="entry name" value="PAS"/>
    <property type="match status" value="4"/>
</dbReference>
<dbReference type="SUPFAM" id="SSF55785">
    <property type="entry name" value="PYP-like sensor domain (PAS domain)"/>
    <property type="match status" value="4"/>
</dbReference>
<evidence type="ECO:0000259" key="18">
    <source>
        <dbReference type="PROSITE" id="PS50113"/>
    </source>
</evidence>
<evidence type="ECO:0000256" key="1">
    <source>
        <dbReference type="ARBA" id="ARBA00000085"/>
    </source>
</evidence>
<reference evidence="19 20" key="1">
    <citation type="submission" date="2020-08" db="EMBL/GenBank/DDBJ databases">
        <title>The Agave Microbiome: Exploring the role of microbial communities in plant adaptations to desert environments.</title>
        <authorList>
            <person name="Partida-Martinez L.P."/>
        </authorList>
    </citation>
    <scope>NUCLEOTIDE SEQUENCE [LARGE SCALE GENOMIC DNA]</scope>
    <source>
        <strain evidence="19 20">AT3.9</strain>
    </source>
</reference>
<dbReference type="EMBL" id="JACHWB010000001">
    <property type="protein sequence ID" value="MBB3017953.1"/>
    <property type="molecule type" value="Genomic_DNA"/>
</dbReference>
<feature type="domain" description="PAS" evidence="17">
    <location>
        <begin position="267"/>
        <end position="338"/>
    </location>
</feature>
<feature type="domain" description="PAC" evidence="18">
    <location>
        <begin position="469"/>
        <end position="524"/>
    </location>
</feature>
<dbReference type="InterPro" id="IPR001610">
    <property type="entry name" value="PAC"/>
</dbReference>
<dbReference type="Pfam" id="PF08448">
    <property type="entry name" value="PAS_4"/>
    <property type="match status" value="1"/>
</dbReference>
<dbReference type="InterPro" id="IPR000014">
    <property type="entry name" value="PAS"/>
</dbReference>
<dbReference type="PROSITE" id="PS50113">
    <property type="entry name" value="PAC"/>
    <property type="match status" value="4"/>
</dbReference>
<evidence type="ECO:0000256" key="2">
    <source>
        <dbReference type="ARBA" id="ARBA00012438"/>
    </source>
</evidence>
<dbReference type="PROSITE" id="PS50112">
    <property type="entry name" value="PAS"/>
    <property type="match status" value="2"/>
</dbReference>
<dbReference type="InterPro" id="IPR036890">
    <property type="entry name" value="HATPase_C_sf"/>
</dbReference>
<dbReference type="CDD" id="cd00130">
    <property type="entry name" value="PAS"/>
    <property type="match status" value="2"/>
</dbReference>
<evidence type="ECO:0000256" key="6">
    <source>
        <dbReference type="ARBA" id="ARBA00022606"/>
    </source>
</evidence>
<evidence type="ECO:0000256" key="3">
    <source>
        <dbReference type="ARBA" id="ARBA00021740"/>
    </source>
</evidence>
<accession>A0A7W4VIQ8</accession>
<organism evidence="19 20">
    <name type="scientific">Microvirga lupini</name>
    <dbReference type="NCBI Taxonomy" id="420324"/>
    <lineage>
        <taxon>Bacteria</taxon>
        <taxon>Pseudomonadati</taxon>
        <taxon>Pseudomonadota</taxon>
        <taxon>Alphaproteobacteria</taxon>
        <taxon>Hyphomicrobiales</taxon>
        <taxon>Methylobacteriaceae</taxon>
        <taxon>Microvirga</taxon>
    </lineage>
</organism>
<dbReference type="InterPro" id="IPR011102">
    <property type="entry name" value="Sig_transdc_His_kinase_HWE"/>
</dbReference>
<evidence type="ECO:0000256" key="7">
    <source>
        <dbReference type="ARBA" id="ARBA00022630"/>
    </source>
</evidence>
<keyword evidence="6" id="KW-0716">Sensory transduction</keyword>
<keyword evidence="15" id="KW-0843">Virulence</keyword>
<protein>
    <recommendedName>
        <fullName evidence="3">Blue-light-activated histidine kinase</fullName>
        <ecNumber evidence="2">2.7.13.3</ecNumber>
    </recommendedName>
</protein>
<feature type="domain" description="PAC" evidence="18">
    <location>
        <begin position="341"/>
        <end position="393"/>
    </location>
</feature>
<evidence type="ECO:0000256" key="12">
    <source>
        <dbReference type="ARBA" id="ARBA00022777"/>
    </source>
</evidence>
<dbReference type="Gene3D" id="3.30.565.10">
    <property type="entry name" value="Histidine kinase-like ATPase, C-terminal domain"/>
    <property type="match status" value="1"/>
</dbReference>
<dbReference type="Pfam" id="PF08447">
    <property type="entry name" value="PAS_3"/>
    <property type="match status" value="1"/>
</dbReference>
<dbReference type="InterPro" id="IPR013656">
    <property type="entry name" value="PAS_4"/>
</dbReference>
<keyword evidence="8" id="KW-0288">FMN</keyword>
<keyword evidence="20" id="KW-1185">Reference proteome</keyword>
<evidence type="ECO:0000313" key="20">
    <source>
        <dbReference type="Proteomes" id="UP000532010"/>
    </source>
</evidence>
<keyword evidence="16" id="KW-0675">Receptor</keyword>
<dbReference type="GO" id="GO:0009881">
    <property type="term" value="F:photoreceptor activity"/>
    <property type="evidence" value="ECO:0007669"/>
    <property type="project" value="UniProtKB-KW"/>
</dbReference>
<dbReference type="GO" id="GO:0004673">
    <property type="term" value="F:protein histidine kinase activity"/>
    <property type="evidence" value="ECO:0007669"/>
    <property type="project" value="UniProtKB-EC"/>
</dbReference>
<gene>
    <name evidence="19" type="ORF">FHR70_000993</name>
</gene>
<evidence type="ECO:0000256" key="10">
    <source>
        <dbReference type="ARBA" id="ARBA00022737"/>
    </source>
</evidence>
<evidence type="ECO:0000256" key="14">
    <source>
        <dbReference type="ARBA" id="ARBA00022991"/>
    </source>
</evidence>
<evidence type="ECO:0000256" key="8">
    <source>
        <dbReference type="ARBA" id="ARBA00022643"/>
    </source>
</evidence>
<comment type="caution">
    <text evidence="19">The sequence shown here is derived from an EMBL/GenBank/DDBJ whole genome shotgun (WGS) entry which is preliminary data.</text>
</comment>
<dbReference type="Pfam" id="PF07536">
    <property type="entry name" value="HWE_HK"/>
    <property type="match status" value="1"/>
</dbReference>
<dbReference type="Pfam" id="PF13426">
    <property type="entry name" value="PAS_9"/>
    <property type="match status" value="1"/>
</dbReference>